<reference evidence="2 3" key="1">
    <citation type="journal article" date="2019" name="PLoS Pathog.">
        <title>Genome sequence of the bovine parasite Schistosoma bovis Tanzania.</title>
        <authorList>
            <person name="Oey H."/>
            <person name="Zakrzewski M."/>
            <person name="Gobert G."/>
            <person name="Gravermann K."/>
            <person name="Stoye J."/>
            <person name="Jones M."/>
            <person name="Mcmanus D."/>
            <person name="Krause L."/>
        </authorList>
    </citation>
    <scope>NUCLEOTIDE SEQUENCE [LARGE SCALE GENOMIC DNA]</scope>
    <source>
        <strain evidence="2 3">TAN1997</strain>
    </source>
</reference>
<feature type="compositionally biased region" description="Low complexity" evidence="1">
    <location>
        <begin position="1694"/>
        <end position="1708"/>
    </location>
</feature>
<dbReference type="GO" id="GO:0007266">
    <property type="term" value="P:Rho protein signal transduction"/>
    <property type="evidence" value="ECO:0007669"/>
    <property type="project" value="TreeGrafter"/>
</dbReference>
<dbReference type="InterPro" id="IPR051978">
    <property type="entry name" value="Rho-GAP_domain"/>
</dbReference>
<dbReference type="GO" id="GO:0005096">
    <property type="term" value="F:GTPase activator activity"/>
    <property type="evidence" value="ECO:0007669"/>
    <property type="project" value="TreeGrafter"/>
</dbReference>
<organism evidence="2 3">
    <name type="scientific">Schistosoma bovis</name>
    <name type="common">Blood fluke</name>
    <dbReference type="NCBI Taxonomy" id="6184"/>
    <lineage>
        <taxon>Eukaryota</taxon>
        <taxon>Metazoa</taxon>
        <taxon>Spiralia</taxon>
        <taxon>Lophotrochozoa</taxon>
        <taxon>Platyhelminthes</taxon>
        <taxon>Trematoda</taxon>
        <taxon>Digenea</taxon>
        <taxon>Strigeidida</taxon>
        <taxon>Schistosomatoidea</taxon>
        <taxon>Schistosomatidae</taxon>
        <taxon>Schistosoma</taxon>
    </lineage>
</organism>
<dbReference type="Gene3D" id="3.40.50.300">
    <property type="entry name" value="P-loop containing nucleotide triphosphate hydrolases"/>
    <property type="match status" value="1"/>
</dbReference>
<evidence type="ECO:0000313" key="2">
    <source>
        <dbReference type="EMBL" id="RTG89409.1"/>
    </source>
</evidence>
<feature type="compositionally biased region" description="Pro residues" evidence="1">
    <location>
        <begin position="2153"/>
        <end position="2173"/>
    </location>
</feature>
<evidence type="ECO:0000313" key="3">
    <source>
        <dbReference type="Proteomes" id="UP000290809"/>
    </source>
</evidence>
<dbReference type="PANTHER" id="PTHR46005">
    <property type="entry name" value="RHO GTPASE-ACTIVATING PROTEIN 190"/>
    <property type="match status" value="1"/>
</dbReference>
<dbReference type="InterPro" id="IPR027417">
    <property type="entry name" value="P-loop_NTPase"/>
</dbReference>
<sequence length="2276" mass="255476">MSNNCHLSLTENKLITIGVIGLPGSGKSCFCNRFVFRHPDLYVRDYHSISDTSQSCDANLSDNRWLYWGCACRQIDGSTIKFQILEHTKFPDGLSYSIPPYSTCNYDINQFLEYIHKSIEIHLVSKNKLTYACKKELCKGSSIGDCFGSNEVKVDGFILIFDTTTCTSKTHCVDPSYLCNSTILQETLNCLSRVQKPAVVVLTKLDNCDISKLGLDVFLKSNEFKKIPVIETSAHENVNIEEAFLTLYRLMESKTRVHKWRHISYIGAAYKRSQLVNSAMHSFIRLVFISPPEFLTDWETFMGRYSHHTDVVNYIYLVGSLNARYKFKAVVEERFRTTRLNSLSKVPGILMHLLPNLDMVHGFYFNLYCFIYNTRDAYILLCFLGSSFEQIVSYIRRHEEFSLCFQDDTYYNCSTGLNNVLHDDSRVPFHLAIEPIAESENCLLKQHVDRLTNIRRRHTEKAFLETSLHHGFRNCLTATLNGDFSDERILPGQPLSDVKSNISSLDLLELTKEEISGIYQQFQLGLHIRVREDFLDLLVEQTEIFVKTVLGYLDHLRDSYPYITRALDSANGDYSERSSKINHDLLPSRTLRTSDQNICVQTNPSPYVSFNQTKYLSAPPRGVKETQITWLNEQLSKDDRYQAMAYLPSERQTLITAYFDMLIPSTDSHRFIPRSLWNDILTMDFRVQNARNPMASNEMDSPVIDNALCIDPTTDYCSESCRFESSYLCSPCLSVLCGGCMDVLFKQLAHEYLPGNFVYSRGQFTNFSEGNSNYFCLDKSMLSIPRSSTPRIPSLSCLPLSVYDHSPLVLSIAIACICTDTLAAHAIINLLSCAGFCMASFISKTSEHSVDHRSDHCQDYHHRHQHTSLKPSTLSASEENSLSDPLVLTATWPLPTTRLFMSGFSSTPVSNPSIISSFKDVESLKIYDGQVHIHLMSHHTLLNKLLLYRENITSKSEQSNGILLEENNVDLNTTNSHLLPYSGIILFTSAPSPADKEHCNELSQETGEISPPTHLSKKPQDRVINSMNLRGVNMHEFSSSPQLLLNDHSPDENECDFKAHVECDHSSEFPCSLDQLSCTCCNLFYNKKEINALGCVCGQCCNCVHSLKNSNNSSLLHIKPDTWKDKKLYSSLMCPHRRRSWEARVAAVNSIVDQVPRNIPHLVLLTESSDYSAKSEDLPPSIYPATESIRSSTFSNQLYPNMSCDKSENSSSSLNRESCSSDWMPVGTNILDHVINFLSHCWNKMNQNVSSKYVGKHKHACRVTPSKNSEISNSPSSPHLMVAGNYANQSSAEISLDKSFSGGLLNTLSVASATGRKAMHSANQALRKLSNTTKCHHNCKSSLATNSKGFLSSFIDSQSKVSVDEKSETMPEQVSFISNSKSKTLESMISPGTLIASNDNPITITSPAIQTNKSFSEHNHTPKRFNCSEHPVRWTVGPSPLHAHRKESSIRKATEKLQSKAFHLKKSNPKSTNDKTISSTKLTNFGIDSTPFLFPINVQDNEKTTPTSKGNKYLQTDTFVSKLSPTQSPDKLPCCENREHSIHNIRNSYIGLFDKCCYCTSDVPEDNLNIRINKQDNQQFIGGSPSEISVTPIVISTPSHSPNRDEATKVLFKSHNKLENPFILTTMFNDNNHLIASKSFDSNNCSMNSSLYNHSSDMFCIMQSEEEKQDDIESIYEEFILTDGSSQPSSIPGTHTTTTTNNNYNNHSNTEHHSSGVVSPPSLTASTNTSNTDEHIYMEPVDCLTHGCLERYHIISRKFTDFHTNLSSSSAVVSNKQEFSSSTPSIPSTSIVTSSNVSNSWTENDVVYRRERYRSFSTPEGSSLSHDDNETQYVGGGPSIGSSSNIAFPRSIFQPFSGNPIHFRSVRSSHLNGSSNTSPLKTRIHSTDAVFESLTHYNTSVISPASTTLSEDLNENVMVSDKFPKFSTIRAQSLPNPLSRSHHHHFWHHPKCPHYRIHRDSEDSGLGTASSSSSKFGFQSQLSTDYNHINYCNKIYDTDTNKSSSEFLSPINLSQQLPCKSYSPPYSCAHFNCSNNSTTSYNISSTPSKPIFIDPTDFQTHQPTQSSLTFPSYNYLSINTTSTSINTDNTAATNATPHISNITYRRNTSYQPSQAPCNQNISTFAATKEFKWLRRNKPLKFFGHRFSLETQPNPSPPTTPAPPVPQTAPPPLPSESYLFPFITPKKSISTMNNCSSTVHSKSNLSGNNNLSGSLCFETQQLPVTRYQSSVRNMTGFSLFVNNNSNNTLKSVFFNHHNNTKTTTTTTSTIVSSFRHQ</sequence>
<keyword evidence="3" id="KW-1185">Reference proteome</keyword>
<accession>A0A430QNY6</accession>
<dbReference type="EMBL" id="QMKO01001505">
    <property type="protein sequence ID" value="RTG89409.1"/>
    <property type="molecule type" value="Genomic_DNA"/>
</dbReference>
<dbReference type="CDD" id="cd00882">
    <property type="entry name" value="Ras_like_GTPase"/>
    <property type="match status" value="1"/>
</dbReference>
<feature type="compositionally biased region" description="Polar residues" evidence="1">
    <location>
        <begin position="1683"/>
        <end position="1693"/>
    </location>
</feature>
<dbReference type="SUPFAM" id="SSF52540">
    <property type="entry name" value="P-loop containing nucleoside triphosphate hydrolases"/>
    <property type="match status" value="1"/>
</dbReference>
<feature type="region of interest" description="Disordered" evidence="1">
    <location>
        <begin position="1683"/>
        <end position="1729"/>
    </location>
</feature>
<dbReference type="PANTHER" id="PTHR46005:SF4">
    <property type="entry name" value="RHO GTPASE-ACTIVATING PROTEIN 190"/>
    <property type="match status" value="1"/>
</dbReference>
<proteinExistence type="predicted"/>
<dbReference type="STRING" id="6184.A0A430QNY6"/>
<gene>
    <name evidence="2" type="ORF">DC041_0005374</name>
</gene>
<dbReference type="GO" id="GO:0050770">
    <property type="term" value="P:regulation of axonogenesis"/>
    <property type="evidence" value="ECO:0007669"/>
    <property type="project" value="TreeGrafter"/>
</dbReference>
<protein>
    <submittedName>
        <fullName evidence="2">Rho GTPase-activating protein 5</fullName>
    </submittedName>
</protein>
<dbReference type="PRINTS" id="PR00449">
    <property type="entry name" value="RASTRNSFRMNG"/>
</dbReference>
<evidence type="ECO:0000256" key="1">
    <source>
        <dbReference type="SAM" id="MobiDB-lite"/>
    </source>
</evidence>
<dbReference type="Proteomes" id="UP000290809">
    <property type="component" value="Unassembled WGS sequence"/>
</dbReference>
<dbReference type="GO" id="GO:0008361">
    <property type="term" value="P:regulation of cell size"/>
    <property type="evidence" value="ECO:0007669"/>
    <property type="project" value="TreeGrafter"/>
</dbReference>
<feature type="region of interest" description="Disordered" evidence="1">
    <location>
        <begin position="2146"/>
        <end position="2176"/>
    </location>
</feature>
<comment type="caution">
    <text evidence="2">The sequence shown here is derived from an EMBL/GenBank/DDBJ whole genome shotgun (WGS) entry which is preliminary data.</text>
</comment>
<dbReference type="GO" id="GO:0005829">
    <property type="term" value="C:cytosol"/>
    <property type="evidence" value="ECO:0007669"/>
    <property type="project" value="TreeGrafter"/>
</dbReference>
<name>A0A430QNY6_SCHBO</name>